<feature type="domain" description="Secretion system C-terminal sorting" evidence="3">
    <location>
        <begin position="699"/>
        <end position="772"/>
    </location>
</feature>
<name>A0A238ZCP8_9FLAO</name>
<evidence type="ECO:0000256" key="1">
    <source>
        <dbReference type="ARBA" id="ARBA00022729"/>
    </source>
</evidence>
<dbReference type="OrthoDB" id="1652165at2"/>
<sequence length="773" mass="83879">MKKIIYILFLLSMSISYAQQDISFTLENAQITNDGNDDYYEVDIVVSSTSNFYLGTGQFYINYNTDAFGTAAQASGNAIFEEGTHILSAGFWTTVFTDNTGSRLSLSYVQIAPESAYIASGNGAVTTTPTVLTHLKIRYNAPGQVDIDPMICFESSDNFTDLNYTACGGAFGADCFTFPGVQITDDSFDCSGAAIPEPACSGEITTWENDSWDNGTPDATMTAIINTSAIVGGPILSSFSACELIINGPVSIVNNSYISIENNITVNPTGSLFVSSESSLVQVQEDAVTINNGDIIVQKVTPSIAARNFFAMSSPMSAETRDGVYGTSRAVFGIIPSNFAPYSIDLVTFPEFTNAENFLDDDGDYLDPYIGNRTLPDSGIGNLVFPSPSHDSPTSSYTFEFTQGTLNSGIISVPINYNGPETTNNYNLLGNPYASAIDVTAFLNANIAVNEVYYWDHITNPVADLPGFGTSNFSMNDISMRNVMMGLAAVNGGTAPGPFMASGQGFGIKADQSEMVNNSPVIFSNSQRVTGNNTDFRSSETTSEIEKLWLNLTTSTYDEAIAQTAIGFTPNATAGFDQGYDSKRLGTFLSLFTNLDGEYLGIQGRESFNSEIELQLGFSTTIEETVAYTIGIDHLEGVHLENTPIFLIDHLTNASINLKENTYTFTANKGIQPERFTVLFEERDPLGIDEVSFRESVNIYPNPATDQVMLRYTGKSILQQLSIVDMNGKIVKTVDLKNFSSSQNIQTNELAKGVYFLHIIGNNNTITKKLIIR</sequence>
<feature type="signal peptide" evidence="2">
    <location>
        <begin position="1"/>
        <end position="18"/>
    </location>
</feature>
<evidence type="ECO:0000313" key="4">
    <source>
        <dbReference type="EMBL" id="SNR80859.1"/>
    </source>
</evidence>
<keyword evidence="5" id="KW-1185">Reference proteome</keyword>
<feature type="chain" id="PRO_5012172834" evidence="2">
    <location>
        <begin position="19"/>
        <end position="773"/>
    </location>
</feature>
<dbReference type="AlphaFoldDB" id="A0A238ZCP8"/>
<dbReference type="Pfam" id="PF18962">
    <property type="entry name" value="Por_Secre_tail"/>
    <property type="match status" value="1"/>
</dbReference>
<evidence type="ECO:0000313" key="5">
    <source>
        <dbReference type="Proteomes" id="UP000198379"/>
    </source>
</evidence>
<dbReference type="EMBL" id="FZNY01000003">
    <property type="protein sequence ID" value="SNR80859.1"/>
    <property type="molecule type" value="Genomic_DNA"/>
</dbReference>
<evidence type="ECO:0000256" key="2">
    <source>
        <dbReference type="SAM" id="SignalP"/>
    </source>
</evidence>
<dbReference type="Proteomes" id="UP000198379">
    <property type="component" value="Unassembled WGS sequence"/>
</dbReference>
<accession>A0A238ZCP8</accession>
<organism evidence="4 5">
    <name type="scientific">Dokdonia pacifica</name>
    <dbReference type="NCBI Taxonomy" id="1627892"/>
    <lineage>
        <taxon>Bacteria</taxon>
        <taxon>Pseudomonadati</taxon>
        <taxon>Bacteroidota</taxon>
        <taxon>Flavobacteriia</taxon>
        <taxon>Flavobacteriales</taxon>
        <taxon>Flavobacteriaceae</taxon>
        <taxon>Dokdonia</taxon>
    </lineage>
</organism>
<keyword evidence="1 2" id="KW-0732">Signal</keyword>
<gene>
    <name evidence="4" type="ORF">SAMN06265376_103104</name>
</gene>
<evidence type="ECO:0000259" key="3">
    <source>
        <dbReference type="Pfam" id="PF18962"/>
    </source>
</evidence>
<dbReference type="RefSeq" id="WP_089371438.1">
    <property type="nucleotide sequence ID" value="NZ_BMEP01000001.1"/>
</dbReference>
<dbReference type="InterPro" id="IPR026444">
    <property type="entry name" value="Secre_tail"/>
</dbReference>
<reference evidence="4 5" key="1">
    <citation type="submission" date="2017-06" db="EMBL/GenBank/DDBJ databases">
        <authorList>
            <person name="Kim H.J."/>
            <person name="Triplett B.A."/>
        </authorList>
    </citation>
    <scope>NUCLEOTIDE SEQUENCE [LARGE SCALE GENOMIC DNA]</scope>
    <source>
        <strain evidence="4 5">DSM 25597</strain>
    </source>
</reference>
<dbReference type="NCBIfam" id="TIGR04183">
    <property type="entry name" value="Por_Secre_tail"/>
    <property type="match status" value="1"/>
</dbReference>
<protein>
    <submittedName>
        <fullName evidence="4">Por secretion system C-terminal sorting domain-containing protein</fullName>
    </submittedName>
</protein>
<proteinExistence type="predicted"/>